<name>A0ABV3Q4I8_9BACL</name>
<evidence type="ECO:0000313" key="2">
    <source>
        <dbReference type="Proteomes" id="UP001556040"/>
    </source>
</evidence>
<dbReference type="InterPro" id="IPR036888">
    <property type="entry name" value="DNA_integrity_DisA_N_sf"/>
</dbReference>
<accession>A0ABV3Q4I8</accession>
<protein>
    <recommendedName>
        <fullName evidence="3">DAC domain-containing protein</fullName>
    </recommendedName>
</protein>
<sequence length="503" mass="57054">MKVTKSKFSSEVKRYTEILERYLTEYTGYQIKLENQVNEKDGTVDVDVDVYSPIKYPYMEKFILNVLEQTVTFLDKSISLNGELDWELFEKVKSKLTSSFIFGQTEDGEKEYKRIQFLKDMVNIGHRTYEGFNTRIGVIYAPVQNINDIADKYDFKVIEFDNEMPILELFEGEKPLLRLVEGNVLNLIVNSSFKVYGFAITTKDNSSLSETIIQDFENARLLRSIQATKEDMASTYDYLIENEVYKEVDEELQVGLKYMLALMKETVEGASTEFEGTSPNIVYFKLSKAELNVYNAEDFIVSFSKGEWKLKNYHILQFVLMRYMLHGSKLYLLVEESLDKSKLLHNIVSGTNILINTLKKLSSTNTSSILMILPIKPEEIAYSTAITIEEAMESLSKAPLKKRNTEYLYLKIVQGNGVHLSVTDVGASFLSNLCSIDGALVLDDMLNILSYGEIIDTPSNPSEVFGTGTNACKIASENGSLAIKVSEDGDIKVYLNGEMILTI</sequence>
<evidence type="ECO:0008006" key="3">
    <source>
        <dbReference type="Google" id="ProtNLM"/>
    </source>
</evidence>
<proteinExistence type="predicted"/>
<organism evidence="1 2">
    <name type="scientific">Jeotgalibacillus marinus</name>
    <dbReference type="NCBI Taxonomy" id="86667"/>
    <lineage>
        <taxon>Bacteria</taxon>
        <taxon>Bacillati</taxon>
        <taxon>Bacillota</taxon>
        <taxon>Bacilli</taxon>
        <taxon>Bacillales</taxon>
        <taxon>Caryophanaceae</taxon>
        <taxon>Jeotgalibacillus</taxon>
    </lineage>
</organism>
<keyword evidence="2" id="KW-1185">Reference proteome</keyword>
<evidence type="ECO:0000313" key="1">
    <source>
        <dbReference type="EMBL" id="MEW9502151.1"/>
    </source>
</evidence>
<comment type="caution">
    <text evidence="1">The sequence shown here is derived from an EMBL/GenBank/DDBJ whole genome shotgun (WGS) entry which is preliminary data.</text>
</comment>
<gene>
    <name evidence="1" type="ORF">AB1471_10120</name>
</gene>
<dbReference type="EMBL" id="JBFMIA010000008">
    <property type="protein sequence ID" value="MEW9502151.1"/>
    <property type="molecule type" value="Genomic_DNA"/>
</dbReference>
<dbReference type="SUPFAM" id="SSF143597">
    <property type="entry name" value="YojJ-like"/>
    <property type="match status" value="1"/>
</dbReference>
<reference evidence="1 2" key="1">
    <citation type="journal article" date="1979" name="Int. J. Syst. Evol. Microbiol.">
        <title>Bacillus globisporus subsp. marinus subsp. nov.</title>
        <authorList>
            <person name="Liu H."/>
        </authorList>
    </citation>
    <scope>NUCLEOTIDE SEQUENCE [LARGE SCALE GENOMIC DNA]</scope>
    <source>
        <strain evidence="1 2">DSM 1297</strain>
    </source>
</reference>
<dbReference type="Proteomes" id="UP001556040">
    <property type="component" value="Unassembled WGS sequence"/>
</dbReference>
<dbReference type="RefSeq" id="WP_367779646.1">
    <property type="nucleotide sequence ID" value="NZ_JBFMIA010000008.1"/>
</dbReference>